<reference evidence="1 2" key="1">
    <citation type="journal article" date="2013" name="Nat. Genet.">
        <title>The high-quality draft genome of peach (Prunus persica) identifies unique patterns of genetic diversity, domestication and genome evolution.</title>
        <authorList>
            <consortium name="International Peach Genome Initiative"/>
            <person name="Verde I."/>
            <person name="Abbott A.G."/>
            <person name="Scalabrin S."/>
            <person name="Jung S."/>
            <person name="Shu S."/>
            <person name="Marroni F."/>
            <person name="Zhebentyayeva T."/>
            <person name="Dettori M.T."/>
            <person name="Grimwood J."/>
            <person name="Cattonaro F."/>
            <person name="Zuccolo A."/>
            <person name="Rossini L."/>
            <person name="Jenkins J."/>
            <person name="Vendramin E."/>
            <person name="Meisel L.A."/>
            <person name="Decroocq V."/>
            <person name="Sosinski B."/>
            <person name="Prochnik S."/>
            <person name="Mitros T."/>
            <person name="Policriti A."/>
            <person name="Cipriani G."/>
            <person name="Dondini L."/>
            <person name="Ficklin S."/>
            <person name="Goodstein D.M."/>
            <person name="Xuan P."/>
            <person name="Del Fabbro C."/>
            <person name="Aramini V."/>
            <person name="Copetti D."/>
            <person name="Gonzalez S."/>
            <person name="Horner D.S."/>
            <person name="Falchi R."/>
            <person name="Lucas S."/>
            <person name="Mica E."/>
            <person name="Maldonado J."/>
            <person name="Lazzari B."/>
            <person name="Bielenberg D."/>
            <person name="Pirona R."/>
            <person name="Miculan M."/>
            <person name="Barakat A."/>
            <person name="Testolin R."/>
            <person name="Stella A."/>
            <person name="Tartarini S."/>
            <person name="Tonutti P."/>
            <person name="Arus P."/>
            <person name="Orellana A."/>
            <person name="Wells C."/>
            <person name="Main D."/>
            <person name="Vizzotto G."/>
            <person name="Silva H."/>
            <person name="Salamini F."/>
            <person name="Schmutz J."/>
            <person name="Morgante M."/>
            <person name="Rokhsar D.S."/>
        </authorList>
    </citation>
    <scope>NUCLEOTIDE SEQUENCE [LARGE SCALE GENOMIC DNA]</scope>
    <source>
        <strain evidence="2">cv. Nemared</strain>
    </source>
</reference>
<dbReference type="EMBL" id="CM007656">
    <property type="protein sequence ID" value="ONH99509.1"/>
    <property type="molecule type" value="Genomic_DNA"/>
</dbReference>
<proteinExistence type="predicted"/>
<accession>M5W2D4</accession>
<organism evidence="1 2">
    <name type="scientific">Prunus persica</name>
    <name type="common">Peach</name>
    <name type="synonym">Amygdalus persica</name>
    <dbReference type="NCBI Taxonomy" id="3760"/>
    <lineage>
        <taxon>Eukaryota</taxon>
        <taxon>Viridiplantae</taxon>
        <taxon>Streptophyta</taxon>
        <taxon>Embryophyta</taxon>
        <taxon>Tracheophyta</taxon>
        <taxon>Spermatophyta</taxon>
        <taxon>Magnoliopsida</taxon>
        <taxon>eudicotyledons</taxon>
        <taxon>Gunneridae</taxon>
        <taxon>Pentapetalae</taxon>
        <taxon>rosids</taxon>
        <taxon>fabids</taxon>
        <taxon>Rosales</taxon>
        <taxon>Rosaceae</taxon>
        <taxon>Amygdaloideae</taxon>
        <taxon>Amygdaleae</taxon>
        <taxon>Prunus</taxon>
    </lineage>
</organism>
<dbReference type="AlphaFoldDB" id="M5W2D4"/>
<evidence type="ECO:0000313" key="1">
    <source>
        <dbReference type="EMBL" id="ONH99509.1"/>
    </source>
</evidence>
<name>M5W2D4_PRUPE</name>
<keyword evidence="2" id="KW-1185">Reference proteome</keyword>
<gene>
    <name evidence="1" type="ORF">PRUPE_6G033500</name>
</gene>
<dbReference type="HOGENOM" id="CLU_2473223_0_0_1"/>
<protein>
    <submittedName>
        <fullName evidence="1">Uncharacterized protein</fullName>
    </submittedName>
</protein>
<evidence type="ECO:0000313" key="2">
    <source>
        <dbReference type="Proteomes" id="UP000006882"/>
    </source>
</evidence>
<sequence length="88" mass="10623">MDQAMSSARNLVNEFANVGLQDRLQVKNLYLRKVHLLVGTASFPLINTRFYYYPPFWSKKIFLQQLFREKNHLYKQIRKTRSIRETEN</sequence>
<dbReference type="Proteomes" id="UP000006882">
    <property type="component" value="Chromosome G6"/>
</dbReference>
<dbReference type="Gramene" id="ONH99509">
    <property type="protein sequence ID" value="ONH99509"/>
    <property type="gene ID" value="PRUPE_6G033500"/>
</dbReference>